<evidence type="ECO:0000313" key="5">
    <source>
        <dbReference type="EMBL" id="MBB5061108.1"/>
    </source>
</evidence>
<dbReference type="EMBL" id="JACHIP010000028">
    <property type="protein sequence ID" value="MBB5061108.1"/>
    <property type="molecule type" value="Genomic_DNA"/>
</dbReference>
<protein>
    <submittedName>
        <fullName evidence="5">AraC-like DNA-binding protein</fullName>
    </submittedName>
</protein>
<evidence type="ECO:0000313" key="6">
    <source>
        <dbReference type="Proteomes" id="UP000540989"/>
    </source>
</evidence>
<dbReference type="InterPro" id="IPR018060">
    <property type="entry name" value="HTH_AraC"/>
</dbReference>
<dbReference type="PROSITE" id="PS01124">
    <property type="entry name" value="HTH_ARAC_FAMILY_2"/>
    <property type="match status" value="1"/>
</dbReference>
<keyword evidence="6" id="KW-1185">Reference proteome</keyword>
<name>A0A7W7ZJX6_9BACT</name>
<evidence type="ECO:0000256" key="1">
    <source>
        <dbReference type="ARBA" id="ARBA00023015"/>
    </source>
</evidence>
<comment type="caution">
    <text evidence="5">The sequence shown here is derived from an EMBL/GenBank/DDBJ whole genome shotgun (WGS) entry which is preliminary data.</text>
</comment>
<dbReference type="GO" id="GO:0003700">
    <property type="term" value="F:DNA-binding transcription factor activity"/>
    <property type="evidence" value="ECO:0007669"/>
    <property type="project" value="InterPro"/>
</dbReference>
<accession>A0A7W7ZJX6</accession>
<proteinExistence type="predicted"/>
<dbReference type="PROSITE" id="PS00041">
    <property type="entry name" value="HTH_ARAC_FAMILY_1"/>
    <property type="match status" value="1"/>
</dbReference>
<dbReference type="Pfam" id="PF12833">
    <property type="entry name" value="HTH_18"/>
    <property type="match status" value="1"/>
</dbReference>
<dbReference type="AlphaFoldDB" id="A0A7W7ZJX6"/>
<reference evidence="5 6" key="1">
    <citation type="submission" date="2020-08" db="EMBL/GenBank/DDBJ databases">
        <title>Genomic Encyclopedia of Type Strains, Phase IV (KMG-V): Genome sequencing to study the core and pangenomes of soil and plant-associated prokaryotes.</title>
        <authorList>
            <person name="Whitman W."/>
        </authorList>
    </citation>
    <scope>NUCLEOTIDE SEQUENCE [LARGE SCALE GENOMIC DNA]</scope>
    <source>
        <strain evidence="5 6">M8UP14</strain>
    </source>
</reference>
<keyword evidence="3" id="KW-0804">Transcription</keyword>
<evidence type="ECO:0000259" key="4">
    <source>
        <dbReference type="PROSITE" id="PS01124"/>
    </source>
</evidence>
<feature type="domain" description="HTH araC/xylS-type" evidence="4">
    <location>
        <begin position="1"/>
        <end position="97"/>
    </location>
</feature>
<keyword evidence="2 5" id="KW-0238">DNA-binding</keyword>
<sequence>MLRLIEADLDRDLSLAVLADESGYSRSHFLRMFRSATGFTPHQYLVFRRIEKAKSLMKNSKATLVEIALDCGFSSHAHFTRVFQRTLNVAPSYFRRHL</sequence>
<dbReference type="InterPro" id="IPR009057">
    <property type="entry name" value="Homeodomain-like_sf"/>
</dbReference>
<dbReference type="InterPro" id="IPR050204">
    <property type="entry name" value="AraC_XylS_family_regulators"/>
</dbReference>
<dbReference type="PRINTS" id="PR00032">
    <property type="entry name" value="HTHARAC"/>
</dbReference>
<dbReference type="InterPro" id="IPR018062">
    <property type="entry name" value="HTH_AraC-typ_CS"/>
</dbReference>
<dbReference type="SUPFAM" id="SSF46689">
    <property type="entry name" value="Homeodomain-like"/>
    <property type="match status" value="2"/>
</dbReference>
<evidence type="ECO:0000256" key="2">
    <source>
        <dbReference type="ARBA" id="ARBA00023125"/>
    </source>
</evidence>
<dbReference type="InterPro" id="IPR020449">
    <property type="entry name" value="Tscrpt_reg_AraC-type_HTH"/>
</dbReference>
<dbReference type="GO" id="GO:0043565">
    <property type="term" value="F:sequence-specific DNA binding"/>
    <property type="evidence" value="ECO:0007669"/>
    <property type="project" value="InterPro"/>
</dbReference>
<keyword evidence="1" id="KW-0805">Transcription regulation</keyword>
<dbReference type="PANTHER" id="PTHR46796:SF6">
    <property type="entry name" value="ARAC SUBFAMILY"/>
    <property type="match status" value="1"/>
</dbReference>
<gene>
    <name evidence="5" type="ORF">HDF16_005844</name>
</gene>
<dbReference type="Proteomes" id="UP000540989">
    <property type="component" value="Unassembled WGS sequence"/>
</dbReference>
<evidence type="ECO:0000256" key="3">
    <source>
        <dbReference type="ARBA" id="ARBA00023163"/>
    </source>
</evidence>
<dbReference type="Gene3D" id="1.10.10.60">
    <property type="entry name" value="Homeodomain-like"/>
    <property type="match status" value="2"/>
</dbReference>
<dbReference type="SMART" id="SM00342">
    <property type="entry name" value="HTH_ARAC"/>
    <property type="match status" value="1"/>
</dbReference>
<organism evidence="5 6">
    <name type="scientific">Granulicella aggregans</name>
    <dbReference type="NCBI Taxonomy" id="474949"/>
    <lineage>
        <taxon>Bacteria</taxon>
        <taxon>Pseudomonadati</taxon>
        <taxon>Acidobacteriota</taxon>
        <taxon>Terriglobia</taxon>
        <taxon>Terriglobales</taxon>
        <taxon>Acidobacteriaceae</taxon>
        <taxon>Granulicella</taxon>
    </lineage>
</organism>
<dbReference type="PANTHER" id="PTHR46796">
    <property type="entry name" value="HTH-TYPE TRANSCRIPTIONAL ACTIVATOR RHAS-RELATED"/>
    <property type="match status" value="1"/>
</dbReference>